<dbReference type="EMBL" id="JACHMC010000001">
    <property type="protein sequence ID" value="MBB4883691.1"/>
    <property type="molecule type" value="Genomic_DNA"/>
</dbReference>
<feature type="compositionally biased region" description="Low complexity" evidence="1">
    <location>
        <begin position="223"/>
        <end position="307"/>
    </location>
</feature>
<protein>
    <recommendedName>
        <fullName evidence="4">MucR family transcriptional regulator</fullName>
    </recommendedName>
</protein>
<organism evidence="2 3">
    <name type="scientific">Micrococcus flavus</name>
    <dbReference type="NCBI Taxonomy" id="384602"/>
    <lineage>
        <taxon>Bacteria</taxon>
        <taxon>Bacillati</taxon>
        <taxon>Actinomycetota</taxon>
        <taxon>Actinomycetes</taxon>
        <taxon>Micrococcales</taxon>
        <taxon>Micrococcaceae</taxon>
        <taxon>Micrococcus</taxon>
    </lineage>
</organism>
<evidence type="ECO:0000313" key="2">
    <source>
        <dbReference type="EMBL" id="MBB4883691.1"/>
    </source>
</evidence>
<sequence>MPSSSHEPRKRPSAAVYRRRRLVAAVLAALVLLLAGWGLGALVNSLLPAAGGDAEASPSAAPTPVSSPTPARASASGLLGQDDADVAALPACAPTDLRVVASADRDAYLRGQEAVLHLGVTNLSARPCRADVGTAVQEFRIEDAEGGQVLSTRVCQADPTHQEVALEPGDQQRAVYRWDGRTSSPDCTRRGGLTEPGRYALTVSLGDVSSRPVALTVLEERAPATASPTPSATAAPSPSASPSPSATAPAPSPESGGSPSRAASPTSPAPGTATPAPASSLAAPTPSAPTTSATPAPAAPAPASTGG</sequence>
<feature type="compositionally biased region" description="Low complexity" evidence="1">
    <location>
        <begin position="56"/>
        <end position="76"/>
    </location>
</feature>
<gene>
    <name evidence="2" type="ORF">BJ976_002042</name>
</gene>
<evidence type="ECO:0000313" key="3">
    <source>
        <dbReference type="Proteomes" id="UP000560081"/>
    </source>
</evidence>
<evidence type="ECO:0008006" key="4">
    <source>
        <dbReference type="Google" id="ProtNLM"/>
    </source>
</evidence>
<dbReference type="Proteomes" id="UP000560081">
    <property type="component" value="Unassembled WGS sequence"/>
</dbReference>
<comment type="caution">
    <text evidence="2">The sequence shown here is derived from an EMBL/GenBank/DDBJ whole genome shotgun (WGS) entry which is preliminary data.</text>
</comment>
<keyword evidence="3" id="KW-1185">Reference proteome</keyword>
<dbReference type="PRINTS" id="PR01217">
    <property type="entry name" value="PRICHEXTENSN"/>
</dbReference>
<reference evidence="2 3" key="1">
    <citation type="submission" date="2020-08" db="EMBL/GenBank/DDBJ databases">
        <title>Sequencing the genomes of 1000 actinobacteria strains.</title>
        <authorList>
            <person name="Klenk H.-P."/>
        </authorList>
    </citation>
    <scope>NUCLEOTIDE SEQUENCE [LARGE SCALE GENOMIC DNA]</scope>
    <source>
        <strain evidence="2 3">DSM 19079</strain>
    </source>
</reference>
<accession>A0A7W7L600</accession>
<evidence type="ECO:0000256" key="1">
    <source>
        <dbReference type="SAM" id="MobiDB-lite"/>
    </source>
</evidence>
<dbReference type="AlphaFoldDB" id="A0A7W7L600"/>
<dbReference type="RefSeq" id="WP_184231861.1">
    <property type="nucleotide sequence ID" value="NZ_BMLA01000004.1"/>
</dbReference>
<proteinExistence type="predicted"/>
<feature type="region of interest" description="Disordered" evidence="1">
    <location>
        <begin position="53"/>
        <end position="77"/>
    </location>
</feature>
<feature type="region of interest" description="Disordered" evidence="1">
    <location>
        <begin position="221"/>
        <end position="307"/>
    </location>
</feature>
<name>A0A7W7L600_9MICC</name>